<evidence type="ECO:0000313" key="2">
    <source>
        <dbReference type="Proteomes" id="UP000095280"/>
    </source>
</evidence>
<feature type="compositionally biased region" description="Pro residues" evidence="1">
    <location>
        <begin position="532"/>
        <end position="545"/>
    </location>
</feature>
<dbReference type="PANTHER" id="PTHR11595">
    <property type="entry name" value="EF-HAND AND COILED-COIL DOMAIN-CONTAINING FAMILY MEMBER"/>
    <property type="match status" value="1"/>
</dbReference>
<dbReference type="GO" id="GO:0005853">
    <property type="term" value="C:eukaryotic translation elongation factor 1 complex"/>
    <property type="evidence" value="ECO:0007669"/>
    <property type="project" value="InterPro"/>
</dbReference>
<dbReference type="Gene3D" id="3.30.70.60">
    <property type="match status" value="1"/>
</dbReference>
<dbReference type="GO" id="GO:0005829">
    <property type="term" value="C:cytosol"/>
    <property type="evidence" value="ECO:0007669"/>
    <property type="project" value="TreeGrafter"/>
</dbReference>
<dbReference type="Proteomes" id="UP000095280">
    <property type="component" value="Unplaced"/>
</dbReference>
<dbReference type="PANTHER" id="PTHR11595:SF21">
    <property type="entry name" value="ELONGATION FACTOR 1-BETA"/>
    <property type="match status" value="1"/>
</dbReference>
<proteinExistence type="predicted"/>
<evidence type="ECO:0000256" key="1">
    <source>
        <dbReference type="SAM" id="MobiDB-lite"/>
    </source>
</evidence>
<feature type="compositionally biased region" description="Low complexity" evidence="1">
    <location>
        <begin position="80"/>
        <end position="94"/>
    </location>
</feature>
<feature type="region of interest" description="Disordered" evidence="1">
    <location>
        <begin position="38"/>
        <end position="58"/>
    </location>
</feature>
<feature type="region of interest" description="Disordered" evidence="1">
    <location>
        <begin position="231"/>
        <end position="278"/>
    </location>
</feature>
<dbReference type="AlphaFoldDB" id="A0A1I8JS85"/>
<feature type="compositionally biased region" description="Low complexity" evidence="1">
    <location>
        <begin position="259"/>
        <end position="269"/>
    </location>
</feature>
<feature type="region of interest" description="Disordered" evidence="1">
    <location>
        <begin position="474"/>
        <end position="502"/>
    </location>
</feature>
<feature type="region of interest" description="Disordered" evidence="1">
    <location>
        <begin position="531"/>
        <end position="550"/>
    </location>
</feature>
<sequence length="709" mass="75671">MPAADEQEYIKYLCGVKLTDAGSSASGDDARIAKLEADNKNLAEDQQQLWPPTPPPPAVDCLTSRIAELEKKFAALSGRPAATAKPAAPPQQAAKAEDGGDDDDDVDPVWFRRRGGGRRGRADQAGTAAGLPGEKVKEGAGPGGQSSIVLDVKPWDDETVTWLRWSAASAASQPTGCCGGAPASLVPVGYGIKEAGRSAVLSRDDKGRHPTSWRRRSPSFEDLVQSVDRRYQGPQEALRRPAVGASLLARRPPQPPQSPVRSLRPPSQQRRLRSAGPLTVSQASSGLCMLLKLRLLIDEARVCGLPGCRLPQPAAGSLAKIARNQRRESQPPVRARTLDARELRPAGAPSATAYVQLLAGPPAAPLRPGSAALSSSRACIRPAGLQGWRMRWACFWRTRYQFWFPAPPPACRGPGLRAGSRLRALAKALSCGAQILVRFAPADSGGLDTITFTFHPMGWRSPGILQHPVRLLQPPPPFAAPSPAPGRRLRRRGAAAPLPSSLGKPAAHELQVKILGLQLLFQRRVTLRLRRPPPLSQPQQPPPCEPAARPAPTRPFAEHVVAHALPDDVPSRQLGLHRPQFVSQLLGFALGSHSALLAFPVGLQLLLQLARHRLHAPLQASHGRGVVLRTSASSWRTFSLTASSVEGTRLYAVPSMVASESTKARQLLAEGLGAVGAASRFSQSSLESCASFSLTSAFTVSNLCRGFGV</sequence>
<feature type="region of interest" description="Disordered" evidence="1">
    <location>
        <begin position="77"/>
        <end position="149"/>
    </location>
</feature>
<evidence type="ECO:0000313" key="3">
    <source>
        <dbReference type="WBParaSite" id="snap_masked-unitig_42078-processed-gene-0.0-mRNA-1"/>
    </source>
</evidence>
<organism evidence="2 3">
    <name type="scientific">Macrostomum lignano</name>
    <dbReference type="NCBI Taxonomy" id="282301"/>
    <lineage>
        <taxon>Eukaryota</taxon>
        <taxon>Metazoa</taxon>
        <taxon>Spiralia</taxon>
        <taxon>Lophotrochozoa</taxon>
        <taxon>Platyhelminthes</taxon>
        <taxon>Rhabditophora</taxon>
        <taxon>Macrostomorpha</taxon>
        <taxon>Macrostomida</taxon>
        <taxon>Macrostomidae</taxon>
        <taxon>Macrostomum</taxon>
    </lineage>
</organism>
<dbReference type="InterPro" id="IPR049720">
    <property type="entry name" value="EF1B_bsu/dsu"/>
</dbReference>
<accession>A0A1I8JS85</accession>
<dbReference type="GO" id="GO:0005085">
    <property type="term" value="F:guanyl-nucleotide exchange factor activity"/>
    <property type="evidence" value="ECO:0007669"/>
    <property type="project" value="TreeGrafter"/>
</dbReference>
<dbReference type="GO" id="GO:0003746">
    <property type="term" value="F:translation elongation factor activity"/>
    <property type="evidence" value="ECO:0007669"/>
    <property type="project" value="InterPro"/>
</dbReference>
<feature type="compositionally biased region" description="Pro residues" evidence="1">
    <location>
        <begin position="474"/>
        <end position="484"/>
    </location>
</feature>
<dbReference type="InterPro" id="IPR014717">
    <property type="entry name" value="Transl_elong_EF1B/ribsomal_bS6"/>
</dbReference>
<name>A0A1I8JS85_9PLAT</name>
<dbReference type="WBParaSite" id="snap_masked-unitig_42078-processed-gene-0.0-mRNA-1">
    <property type="protein sequence ID" value="snap_masked-unitig_42078-processed-gene-0.0-mRNA-1"/>
    <property type="gene ID" value="snap_masked-unitig_42078-processed-gene-0.0"/>
</dbReference>
<keyword evidence="2" id="KW-1185">Reference proteome</keyword>
<protein>
    <submittedName>
        <fullName evidence="3">Elongation factor 1-beta</fullName>
    </submittedName>
</protein>
<reference evidence="3" key="1">
    <citation type="submission" date="2016-11" db="UniProtKB">
        <authorList>
            <consortium name="WormBaseParasite"/>
        </authorList>
    </citation>
    <scope>IDENTIFICATION</scope>
</reference>